<organism evidence="3 4">
    <name type="scientific">Vibrio proteolyticus NBRC 13287</name>
    <dbReference type="NCBI Taxonomy" id="1219065"/>
    <lineage>
        <taxon>Bacteria</taxon>
        <taxon>Pseudomonadati</taxon>
        <taxon>Pseudomonadota</taxon>
        <taxon>Gammaproteobacteria</taxon>
        <taxon>Vibrionales</taxon>
        <taxon>Vibrionaceae</taxon>
        <taxon>Vibrio</taxon>
    </lineage>
</organism>
<proteinExistence type="predicted"/>
<dbReference type="InterPro" id="IPR011642">
    <property type="entry name" value="Gate_dom"/>
</dbReference>
<feature type="transmembrane region" description="Helical" evidence="1">
    <location>
        <begin position="410"/>
        <end position="431"/>
    </location>
</feature>
<feature type="transmembrane region" description="Helical" evidence="1">
    <location>
        <begin position="68"/>
        <end position="90"/>
    </location>
</feature>
<keyword evidence="1" id="KW-0472">Membrane</keyword>
<comment type="caution">
    <text evidence="3">The sequence shown here is derived from an EMBL/GenBank/DDBJ whole genome shotgun (WGS) entry which is preliminary data.</text>
</comment>
<feature type="transmembrane region" description="Helical" evidence="1">
    <location>
        <begin position="339"/>
        <end position="363"/>
    </location>
</feature>
<feature type="transmembrane region" description="Helical" evidence="1">
    <location>
        <begin position="225"/>
        <end position="246"/>
    </location>
</feature>
<feature type="domain" description="Nucleoside transporter/FeoB GTPase Gate" evidence="2">
    <location>
        <begin position="150"/>
        <end position="247"/>
    </location>
</feature>
<sequence>MTSSNMSNPMQSNTQALESSPEKGNFWMFFIPSLIGVFLFMAPVSYNGDITIPVAILAKSIQALFGDALVGIVTAIIAFMSAASLLCKVFKPAFVTQNAFLNGLFNPTPLWLAVRLIGGAAVVMTFFQLGPKAVWEENTGGLVLEGLLPTLFSVFIFAGLLLPLLLNFGLLELFGTLLSKVMRPVFNLPGRSAIDCMASWLGDGSVGILLTSKQYEDKFYTAREAAVVGTTFSAVSITFSLVVIAQVNLEHLFLPFYGAICLAGFVAAVIIPRLPPLSLKKDKFIDGTAPHKDADAIPQGHTTFSWGMELALNKAGQVKSFKEVFAEGLRNAADMVFGVLPVVMGLGTIALIVAEYTSVFAFLGQPFIPFLELLGIPEAVQASQTIVVGFADMFIPAILAASIDSEMTRFVIAAMSVTQLIYMSEVGALLLGSRIPVNIFELFLIFILRTLITLPVIAGVAHLIF</sequence>
<evidence type="ECO:0000259" key="2">
    <source>
        <dbReference type="Pfam" id="PF07670"/>
    </source>
</evidence>
<keyword evidence="4" id="KW-1185">Reference proteome</keyword>
<gene>
    <name evidence="3" type="ORF">VPR01S_12_00580</name>
</gene>
<keyword evidence="1" id="KW-1133">Transmembrane helix</keyword>
<feature type="transmembrane region" description="Helical" evidence="1">
    <location>
        <begin position="443"/>
        <end position="464"/>
    </location>
</feature>
<dbReference type="EMBL" id="BATJ01000012">
    <property type="protein sequence ID" value="GAD68249.1"/>
    <property type="molecule type" value="Genomic_DNA"/>
</dbReference>
<feature type="transmembrane region" description="Helical" evidence="1">
    <location>
        <begin position="383"/>
        <end position="403"/>
    </location>
</feature>
<reference evidence="3 4" key="1">
    <citation type="submission" date="2013-09" db="EMBL/GenBank/DDBJ databases">
        <title>Whole genome shotgun sequence of Vibrio proteolyticus NBRC 13287.</title>
        <authorList>
            <person name="Isaki S."/>
            <person name="Hosoyama A."/>
            <person name="Numata M."/>
            <person name="Hashimoto M."/>
            <person name="Hosoyama Y."/>
            <person name="Tsuchikane K."/>
            <person name="Noguchi M."/>
            <person name="Hirakata S."/>
            <person name="Ichikawa N."/>
            <person name="Ohji S."/>
            <person name="Yamazoe A."/>
            <person name="Fujita N."/>
        </authorList>
    </citation>
    <scope>NUCLEOTIDE SEQUENCE [LARGE SCALE GENOMIC DNA]</scope>
    <source>
        <strain evidence="3 4">NBRC 13287</strain>
    </source>
</reference>
<dbReference type="AlphaFoldDB" id="U3BEV8"/>
<evidence type="ECO:0000256" key="1">
    <source>
        <dbReference type="SAM" id="Phobius"/>
    </source>
</evidence>
<feature type="transmembrane region" description="Helical" evidence="1">
    <location>
        <begin position="26"/>
        <end position="48"/>
    </location>
</feature>
<dbReference type="Pfam" id="PF07670">
    <property type="entry name" value="Gate"/>
    <property type="match status" value="1"/>
</dbReference>
<feature type="transmembrane region" description="Helical" evidence="1">
    <location>
        <begin position="150"/>
        <end position="174"/>
    </location>
</feature>
<accession>U3BEV8</accession>
<feature type="transmembrane region" description="Helical" evidence="1">
    <location>
        <begin position="252"/>
        <end position="271"/>
    </location>
</feature>
<name>U3BEV8_VIBPR</name>
<evidence type="ECO:0000313" key="3">
    <source>
        <dbReference type="EMBL" id="GAD68249.1"/>
    </source>
</evidence>
<feature type="transmembrane region" description="Helical" evidence="1">
    <location>
        <begin position="110"/>
        <end position="130"/>
    </location>
</feature>
<keyword evidence="1" id="KW-0812">Transmembrane</keyword>
<dbReference type="Proteomes" id="UP000016570">
    <property type="component" value="Unassembled WGS sequence"/>
</dbReference>
<evidence type="ECO:0000313" key="4">
    <source>
        <dbReference type="Proteomes" id="UP000016570"/>
    </source>
</evidence>
<protein>
    <recommendedName>
        <fullName evidence="2">Nucleoside transporter/FeoB GTPase Gate domain-containing protein</fullName>
    </recommendedName>
</protein>
<dbReference type="STRING" id="1219065.VPR01S_12_00580"/>
<dbReference type="eggNOG" id="COG3314">
    <property type="taxonomic scope" value="Bacteria"/>
</dbReference>